<sequence>MAYQINLFNFTGTLGNVVGYYYKGKYCLRSRAVRKNQNVSLKQLIQQEKFGLAGRFVRCLTPVFAQSIPDHKKMTKSNFVMSSILRNAITGTYPDFRIDYSQVQVSRGHLQNEWDGKAIAASEKVIFTWGNNSLCHGNAKGDDKAILVVYCEALNQCVYSMNEINRSAGCAALPVSIFKGHKVETWIGFISANRKLISNSIYTGPLFIT</sequence>
<comment type="caution">
    <text evidence="1">The sequence shown here is derived from an EMBL/GenBank/DDBJ whole genome shotgun (WGS) entry which is preliminary data.</text>
</comment>
<gene>
    <name evidence="1" type="ORF">A4D02_32910</name>
</gene>
<dbReference type="Proteomes" id="UP000192277">
    <property type="component" value="Unassembled WGS sequence"/>
</dbReference>
<keyword evidence="2" id="KW-1185">Reference proteome</keyword>
<dbReference type="RefSeq" id="WP_014221141.1">
    <property type="nucleotide sequence ID" value="NZ_LWBO01000018.1"/>
</dbReference>
<evidence type="ECO:0000313" key="1">
    <source>
        <dbReference type="EMBL" id="OQP45994.1"/>
    </source>
</evidence>
<dbReference type="EMBL" id="LWBO01000018">
    <property type="protein sequence ID" value="OQP45994.1"/>
    <property type="molecule type" value="Genomic_DNA"/>
</dbReference>
<protein>
    <submittedName>
        <fullName evidence="1">Uncharacterized protein</fullName>
    </submittedName>
</protein>
<evidence type="ECO:0000313" key="2">
    <source>
        <dbReference type="Proteomes" id="UP000192277"/>
    </source>
</evidence>
<reference evidence="1 2" key="1">
    <citation type="submission" date="2016-04" db="EMBL/GenBank/DDBJ databases">
        <authorList>
            <person name="Chen L."/>
            <person name="Zhuang W."/>
            <person name="Wang G."/>
        </authorList>
    </citation>
    <scope>NUCLEOTIDE SEQUENCE [LARGE SCALE GENOMIC DNA]</scope>
    <source>
        <strain evidence="2">GR20</strain>
    </source>
</reference>
<accession>A0ABX3NTS0</accession>
<organism evidence="1 2">
    <name type="scientific">Niastella koreensis</name>
    <dbReference type="NCBI Taxonomy" id="354356"/>
    <lineage>
        <taxon>Bacteria</taxon>
        <taxon>Pseudomonadati</taxon>
        <taxon>Bacteroidota</taxon>
        <taxon>Chitinophagia</taxon>
        <taxon>Chitinophagales</taxon>
        <taxon>Chitinophagaceae</taxon>
        <taxon>Niastella</taxon>
    </lineage>
</organism>
<dbReference type="Pfam" id="PF19781">
    <property type="entry name" value="DUF6266"/>
    <property type="match status" value="1"/>
</dbReference>
<dbReference type="InterPro" id="IPR046233">
    <property type="entry name" value="DUF6266"/>
</dbReference>
<name>A0ABX3NTS0_9BACT</name>
<proteinExistence type="predicted"/>